<dbReference type="Pfam" id="PF00479">
    <property type="entry name" value="G6PD_N"/>
    <property type="match status" value="1"/>
</dbReference>
<comment type="function">
    <text evidence="7">Catalyzes the oxidation of glucose 6-phosphate to 6-phosphogluconolactone.</text>
</comment>
<dbReference type="InterPro" id="IPR022675">
    <property type="entry name" value="G6P_DH_C"/>
</dbReference>
<feature type="domain" description="Glucose-6-phosphate dehydrogenase C-terminal" evidence="9">
    <location>
        <begin position="201"/>
        <end position="498"/>
    </location>
</feature>
<keyword evidence="6 7" id="KW-0119">Carbohydrate metabolism</keyword>
<dbReference type="Proteomes" id="UP000295726">
    <property type="component" value="Unassembled WGS sequence"/>
</dbReference>
<evidence type="ECO:0000256" key="7">
    <source>
        <dbReference type="HAMAP-Rule" id="MF_00966"/>
    </source>
</evidence>
<feature type="binding site" evidence="7">
    <location>
        <position position="247"/>
    </location>
    <ligand>
        <name>substrate</name>
    </ligand>
</feature>
<feature type="binding site" evidence="7">
    <location>
        <position position="228"/>
    </location>
    <ligand>
        <name>substrate</name>
    </ligand>
</feature>
<dbReference type="SUPFAM" id="SSF55347">
    <property type="entry name" value="Glyceraldehyde-3-phosphate dehydrogenase-like, C-terminal domain"/>
    <property type="match status" value="1"/>
</dbReference>
<evidence type="ECO:0000313" key="10">
    <source>
        <dbReference type="EMBL" id="TCS82278.1"/>
    </source>
</evidence>
<comment type="similarity">
    <text evidence="2 7">Belongs to the glucose-6-phosphate dehydrogenase family.</text>
</comment>
<accession>A0A4R3KG49</accession>
<evidence type="ECO:0000259" key="9">
    <source>
        <dbReference type="Pfam" id="PF02781"/>
    </source>
</evidence>
<feature type="binding site" evidence="7">
    <location>
        <position position="190"/>
    </location>
    <ligand>
        <name>substrate</name>
    </ligand>
</feature>
<dbReference type="PIRSF" id="PIRSF000110">
    <property type="entry name" value="G6PD"/>
    <property type="match status" value="1"/>
</dbReference>
<evidence type="ECO:0000256" key="6">
    <source>
        <dbReference type="ARBA" id="ARBA00023277"/>
    </source>
</evidence>
<dbReference type="InterPro" id="IPR001282">
    <property type="entry name" value="G6P_DH"/>
</dbReference>
<keyword evidence="5 7" id="KW-0560">Oxidoreductase</keyword>
<dbReference type="GO" id="GO:0050661">
    <property type="term" value="F:NADP binding"/>
    <property type="evidence" value="ECO:0007669"/>
    <property type="project" value="UniProtKB-UniRule"/>
</dbReference>
<dbReference type="PANTHER" id="PTHR23429">
    <property type="entry name" value="GLUCOSE-6-PHOSPHATE 1-DEHYDROGENASE G6PD"/>
    <property type="match status" value="1"/>
</dbReference>
<feature type="binding site" evidence="7">
    <location>
        <position position="194"/>
    </location>
    <ligand>
        <name>substrate</name>
    </ligand>
</feature>
<comment type="catalytic activity">
    <reaction evidence="7">
        <text>D-glucose 6-phosphate + NADP(+) = 6-phospho-D-glucono-1,5-lactone + NADPH + H(+)</text>
        <dbReference type="Rhea" id="RHEA:15841"/>
        <dbReference type="ChEBI" id="CHEBI:15378"/>
        <dbReference type="ChEBI" id="CHEBI:57783"/>
        <dbReference type="ChEBI" id="CHEBI:57955"/>
        <dbReference type="ChEBI" id="CHEBI:58349"/>
        <dbReference type="ChEBI" id="CHEBI:61548"/>
        <dbReference type="EC" id="1.1.1.49"/>
    </reaction>
</comment>
<dbReference type="EMBL" id="SLZZ01000002">
    <property type="protein sequence ID" value="TCS82278.1"/>
    <property type="molecule type" value="Genomic_DNA"/>
</dbReference>
<dbReference type="OrthoDB" id="9802739at2"/>
<protein>
    <recommendedName>
        <fullName evidence="7">Glucose-6-phosphate 1-dehydrogenase</fullName>
        <shortName evidence="7">G6PD</shortName>
        <ecNumber evidence="7">1.1.1.49</ecNumber>
    </recommendedName>
</protein>
<keyword evidence="3 7" id="KW-0313">Glucose metabolism</keyword>
<evidence type="ECO:0000259" key="8">
    <source>
        <dbReference type="Pfam" id="PF00479"/>
    </source>
</evidence>
<dbReference type="AlphaFoldDB" id="A0A4R3KG49"/>
<dbReference type="UniPathway" id="UPA00115">
    <property type="reaction ID" value="UER00408"/>
</dbReference>
<dbReference type="Gene3D" id="3.30.360.10">
    <property type="entry name" value="Dihydrodipicolinate Reductase, domain 2"/>
    <property type="match status" value="1"/>
</dbReference>
<dbReference type="EC" id="1.1.1.49" evidence="7"/>
<feature type="domain" description="Glucose-6-phosphate dehydrogenase NAD-binding" evidence="8">
    <location>
        <begin position="16"/>
        <end position="199"/>
    </location>
</feature>
<reference evidence="10 11" key="1">
    <citation type="submission" date="2019-03" db="EMBL/GenBank/DDBJ databases">
        <title>Genomic Encyclopedia of Type Strains, Phase IV (KMG-IV): sequencing the most valuable type-strain genomes for metagenomic binning, comparative biology and taxonomic classification.</title>
        <authorList>
            <person name="Goeker M."/>
        </authorList>
    </citation>
    <scope>NUCLEOTIDE SEQUENCE [LARGE SCALE GENOMIC DNA]</scope>
    <source>
        <strain evidence="10 11">DSM 29489</strain>
    </source>
</reference>
<comment type="pathway">
    <text evidence="1 7">Carbohydrate degradation; pentose phosphate pathway; D-ribulose 5-phosphate from D-glucose 6-phosphate (oxidative stage): step 1/3.</text>
</comment>
<dbReference type="InterPro" id="IPR022674">
    <property type="entry name" value="G6P_DH_NAD-bd"/>
</dbReference>
<feature type="active site" description="Proton acceptor" evidence="7">
    <location>
        <position position="252"/>
    </location>
</feature>
<evidence type="ECO:0000256" key="2">
    <source>
        <dbReference type="ARBA" id="ARBA00009975"/>
    </source>
</evidence>
<dbReference type="InterPro" id="IPR036291">
    <property type="entry name" value="NAD(P)-bd_dom_sf"/>
</dbReference>
<feature type="binding site" evidence="7">
    <location>
        <position position="160"/>
    </location>
    <ligand>
        <name>NADP(+)</name>
        <dbReference type="ChEBI" id="CHEBI:58349"/>
    </ligand>
</feature>
<proteinExistence type="inferred from homology"/>
<dbReference type="GO" id="GO:0006006">
    <property type="term" value="P:glucose metabolic process"/>
    <property type="evidence" value="ECO:0007669"/>
    <property type="project" value="UniProtKB-KW"/>
</dbReference>
<feature type="binding site" evidence="7">
    <location>
        <position position="352"/>
    </location>
    <ligand>
        <name>substrate</name>
    </ligand>
</feature>
<dbReference type="Pfam" id="PF02781">
    <property type="entry name" value="G6PD_C"/>
    <property type="match status" value="1"/>
</dbReference>
<comment type="caution">
    <text evidence="10">The sequence shown here is derived from an EMBL/GenBank/DDBJ whole genome shotgun (WGS) entry which is preliminary data.</text>
</comment>
<evidence type="ECO:0000256" key="4">
    <source>
        <dbReference type="ARBA" id="ARBA00022857"/>
    </source>
</evidence>
<dbReference type="SUPFAM" id="SSF51735">
    <property type="entry name" value="NAD(P)-binding Rossmann-fold domains"/>
    <property type="match status" value="1"/>
</dbReference>
<feature type="binding site" evidence="7">
    <location>
        <position position="53"/>
    </location>
    <ligand>
        <name>NADP(+)</name>
        <dbReference type="ChEBI" id="CHEBI:58349"/>
    </ligand>
</feature>
<dbReference type="PANTHER" id="PTHR23429:SF0">
    <property type="entry name" value="GLUCOSE-6-PHOSPHATE 1-DEHYDROGENASE"/>
    <property type="match status" value="1"/>
</dbReference>
<comment type="caution">
    <text evidence="7">Lacks conserved residue(s) required for the propagation of feature annotation.</text>
</comment>
<evidence type="ECO:0000256" key="5">
    <source>
        <dbReference type="ARBA" id="ARBA00023002"/>
    </source>
</evidence>
<keyword evidence="4 7" id="KW-0521">NADP</keyword>
<evidence type="ECO:0000256" key="1">
    <source>
        <dbReference type="ARBA" id="ARBA00004937"/>
    </source>
</evidence>
<dbReference type="GO" id="GO:0005829">
    <property type="term" value="C:cytosol"/>
    <property type="evidence" value="ECO:0007669"/>
    <property type="project" value="TreeGrafter"/>
</dbReference>
<dbReference type="PRINTS" id="PR00079">
    <property type="entry name" value="G6PDHDRGNASE"/>
</dbReference>
<name>A0A4R3KG49_9FIRM</name>
<dbReference type="PROSITE" id="PS00069">
    <property type="entry name" value="G6P_DEHYDROGENASE"/>
    <property type="match status" value="1"/>
</dbReference>
<dbReference type="GO" id="GO:0009051">
    <property type="term" value="P:pentose-phosphate shunt, oxidative branch"/>
    <property type="evidence" value="ECO:0007669"/>
    <property type="project" value="TreeGrafter"/>
</dbReference>
<gene>
    <name evidence="7" type="primary">zwf</name>
    <name evidence="10" type="ORF">EDD59_102145</name>
</gene>
<dbReference type="InterPro" id="IPR019796">
    <property type="entry name" value="G6P_DH_AS"/>
</dbReference>
<keyword evidence="11" id="KW-1185">Reference proteome</keyword>
<organism evidence="10 11">
    <name type="scientific">Muricomes intestini</name>
    <dbReference type="NCBI Taxonomy" id="1796634"/>
    <lineage>
        <taxon>Bacteria</taxon>
        <taxon>Bacillati</taxon>
        <taxon>Bacillota</taxon>
        <taxon>Clostridia</taxon>
        <taxon>Lachnospirales</taxon>
        <taxon>Lachnospiraceae</taxon>
        <taxon>Muricomes</taxon>
    </lineage>
</organism>
<dbReference type="GO" id="GO:0004345">
    <property type="term" value="F:glucose-6-phosphate dehydrogenase activity"/>
    <property type="evidence" value="ECO:0007669"/>
    <property type="project" value="UniProtKB-UniRule"/>
</dbReference>
<evidence type="ECO:0000256" key="3">
    <source>
        <dbReference type="ARBA" id="ARBA00022526"/>
    </source>
</evidence>
<dbReference type="NCBIfam" id="TIGR00871">
    <property type="entry name" value="zwf"/>
    <property type="match status" value="1"/>
</dbReference>
<dbReference type="RefSeq" id="WP_132378782.1">
    <property type="nucleotide sequence ID" value="NZ_SLZZ01000002.1"/>
</dbReference>
<dbReference type="Gene3D" id="3.40.50.720">
    <property type="entry name" value="NAD(P)-binding Rossmann-like Domain"/>
    <property type="match status" value="1"/>
</dbReference>
<evidence type="ECO:0000313" key="11">
    <source>
        <dbReference type="Proteomes" id="UP000295726"/>
    </source>
</evidence>
<sequence>MYTENQVTGDMSALMVIFGGTGDLTNRKLIPALYNLIYDHRLPKHFAVAAVGRRDMDHEQYRKVIFEQLKKYSRNEIDQRLWEKLSCLIYYFQLNFTEKTGYERLNTFLSKLDDTYQTHGNRLFYLAVAPEFFETIVMNLHNNKMAVETNDSWKRLVIEKPFGKDLKTARLLNEKLREVFREDDIYRIDHYLGKEMIQNIMVLRFCNLVFESLWSNKYIDNIQISLAEKHGIGSRAGYYEQSGAMRDMVQNHLLQIVSLIAMEAPINLTSDAIKTEKLKVLNSIETFSSESLKNNVIFGQYGRGVIDGYPVPGYREEASVKDNSNTETFIAMKFHINNFRWAGTPFYVRTGKRMGVNAAEIVIQFKSMPDVLYFSNDAEQEPNLLVIKIQPNVGVFFQFNTKDFHMENEVISTKMDTSHTSGEQGNTPEAYEKLILDVIKGDSTLFSSWDEVEASWTIADRIIEYGRQKRLKLPNYDAGSMGPVLSFELLARDCRKWWNI</sequence>
<dbReference type="HAMAP" id="MF_00966">
    <property type="entry name" value="G6PD"/>
    <property type="match status" value="1"/>
</dbReference>